<keyword evidence="2" id="KW-1185">Reference proteome</keyword>
<dbReference type="EMBL" id="WMBB01000007">
    <property type="protein sequence ID" value="MTE14297.1"/>
    <property type="molecule type" value="Genomic_DNA"/>
</dbReference>
<evidence type="ECO:0000313" key="1">
    <source>
        <dbReference type="EMBL" id="MTE14297.1"/>
    </source>
</evidence>
<sequence length="195" mass="20190">MWPFRSVAEAAAWQQNAGPSGHQPWHLDAGATAQFFTQHYLGFTGVDKIVKVSQQGEQAWVSVGFDNPNGVAAVAAVLHLVRMGGGDTAPWEVVGSEDTTLAISTPPYATAVHPPVTVGGTVTGVDESLRIRILRLDREQPVGESGPIAAGGNGSPWSTAVSIDAACPATLTIVVATGGHVAEVERFAVTGVHCS</sequence>
<gene>
    <name evidence="1" type="ORF">GLP40_16195</name>
</gene>
<dbReference type="AlphaFoldDB" id="A0A6I3KX88"/>
<proteinExistence type="predicted"/>
<organism evidence="1 2">
    <name type="scientific">Nocardia aurantiaca</name>
    <dbReference type="NCBI Taxonomy" id="2675850"/>
    <lineage>
        <taxon>Bacteria</taxon>
        <taxon>Bacillati</taxon>
        <taxon>Actinomycetota</taxon>
        <taxon>Actinomycetes</taxon>
        <taxon>Mycobacteriales</taxon>
        <taxon>Nocardiaceae</taxon>
        <taxon>Nocardia</taxon>
    </lineage>
</organism>
<dbReference type="Proteomes" id="UP000432464">
    <property type="component" value="Unassembled WGS sequence"/>
</dbReference>
<evidence type="ECO:0000313" key="2">
    <source>
        <dbReference type="Proteomes" id="UP000432464"/>
    </source>
</evidence>
<accession>A0A6I3KX88</accession>
<comment type="caution">
    <text evidence="1">The sequence shown here is derived from an EMBL/GenBank/DDBJ whole genome shotgun (WGS) entry which is preliminary data.</text>
</comment>
<name>A0A6I3KX88_9NOCA</name>
<reference evidence="1 2" key="1">
    <citation type="submission" date="2019-11" db="EMBL/GenBank/DDBJ databases">
        <title>Nocardia sp. nov. CT2-14 isolated from soil.</title>
        <authorList>
            <person name="Kanchanasin P."/>
            <person name="Tanasupawat S."/>
            <person name="Yuki M."/>
            <person name="Kudo T."/>
        </authorList>
    </citation>
    <scope>NUCLEOTIDE SEQUENCE [LARGE SCALE GENOMIC DNA]</scope>
    <source>
        <strain evidence="1 2">CT2-14</strain>
    </source>
</reference>
<protein>
    <submittedName>
        <fullName evidence="1">Uncharacterized protein</fullName>
    </submittedName>
</protein>